<keyword evidence="4 6" id="KW-0808">Transferase</keyword>
<evidence type="ECO:0000256" key="3">
    <source>
        <dbReference type="ARBA" id="ARBA00022676"/>
    </source>
</evidence>
<evidence type="ECO:0000256" key="1">
    <source>
        <dbReference type="ARBA" id="ARBA00004776"/>
    </source>
</evidence>
<proteinExistence type="inferred from homology"/>
<dbReference type="SUPFAM" id="SSF53448">
    <property type="entry name" value="Nucleotide-diphospho-sugar transferases"/>
    <property type="match status" value="1"/>
</dbReference>
<accession>G2PI26</accession>
<dbReference type="eggNOG" id="COG1216">
    <property type="taxonomic scope" value="Bacteria"/>
</dbReference>
<sequence>MKTGVTQPSVGAVVLTMNDRPDEFPRAMSSLLAQEGIELDVIVVGNGCVPEQTPPEVRTVALPENLGIPEGRNIGAANVKGDYLFFFDNDAHLPDRGALANLAATLDQAPDLAYVQPRITDPDTGATLRRWVPRLRTSDPARPGTVTVMAEGVVMIRRDAYDAAGGFPGRFFLYHEGVDLAWRLWDHGYTGTYAPSVIVHHPATDPARHGTFYRLNARNRVWLARRRLPAALIPANLATWAVLALWRTRGREALRASLAGLKEGLRDDCGAREPMSWRTVARLTRAGRPPIL</sequence>
<dbReference type="HOGENOM" id="CLU_074755_0_0_11"/>
<keyword evidence="3" id="KW-0328">Glycosyltransferase</keyword>
<protein>
    <submittedName>
        <fullName evidence="6">Glycosyl transferase family 2</fullName>
    </submittedName>
</protein>
<organism evidence="6 7">
    <name type="scientific">Streptomyces violaceusniger (strain Tu 4113)</name>
    <dbReference type="NCBI Taxonomy" id="653045"/>
    <lineage>
        <taxon>Bacteria</taxon>
        <taxon>Bacillati</taxon>
        <taxon>Actinomycetota</taxon>
        <taxon>Actinomycetes</taxon>
        <taxon>Kitasatosporales</taxon>
        <taxon>Streptomycetaceae</taxon>
        <taxon>Streptomyces</taxon>
        <taxon>Streptomyces violaceusniger group</taxon>
    </lineage>
</organism>
<keyword evidence="7" id="KW-1185">Reference proteome</keyword>
<dbReference type="PANTHER" id="PTHR43179">
    <property type="entry name" value="RHAMNOSYLTRANSFERASE WBBL"/>
    <property type="match status" value="1"/>
</dbReference>
<dbReference type="EMBL" id="CP002996">
    <property type="protein sequence ID" value="AEM88977.1"/>
    <property type="molecule type" value="Genomic_DNA"/>
</dbReference>
<comment type="similarity">
    <text evidence="2">Belongs to the glycosyltransferase 2 family.</text>
</comment>
<dbReference type="GO" id="GO:0016757">
    <property type="term" value="F:glycosyltransferase activity"/>
    <property type="evidence" value="ECO:0007669"/>
    <property type="project" value="UniProtKB-KW"/>
</dbReference>
<comment type="pathway">
    <text evidence="1">Cell wall biogenesis; cell wall polysaccharide biosynthesis.</text>
</comment>
<dbReference type="Gene3D" id="3.90.550.10">
    <property type="entry name" value="Spore Coat Polysaccharide Biosynthesis Protein SpsA, Chain A"/>
    <property type="match status" value="1"/>
</dbReference>
<evidence type="ECO:0000256" key="2">
    <source>
        <dbReference type="ARBA" id="ARBA00006739"/>
    </source>
</evidence>
<name>G2PI26_STRV4</name>
<evidence type="ECO:0000313" key="7">
    <source>
        <dbReference type="Proteomes" id="UP000008703"/>
    </source>
</evidence>
<dbReference type="Pfam" id="PF00535">
    <property type="entry name" value="Glycos_transf_2"/>
    <property type="match status" value="1"/>
</dbReference>
<evidence type="ECO:0000256" key="4">
    <source>
        <dbReference type="ARBA" id="ARBA00022679"/>
    </source>
</evidence>
<geneLocation type="plasmid" evidence="6 7">
    <name>pSTRVI02</name>
</geneLocation>
<dbReference type="PANTHER" id="PTHR43179:SF12">
    <property type="entry name" value="GALACTOFURANOSYLTRANSFERASE GLFT2"/>
    <property type="match status" value="1"/>
</dbReference>
<reference evidence="6" key="1">
    <citation type="submission" date="2011-08" db="EMBL/GenBank/DDBJ databases">
        <title>Complete sequence of plasmid 2 of Streptomyces violaceusniger Tu 4113.</title>
        <authorList>
            <consortium name="US DOE Joint Genome Institute"/>
            <person name="Lucas S."/>
            <person name="Han J."/>
            <person name="Lapidus A."/>
            <person name="Cheng J.-F."/>
            <person name="Goodwin L."/>
            <person name="Pitluck S."/>
            <person name="Peters L."/>
            <person name="Ivanova N."/>
            <person name="Daligault H."/>
            <person name="Detter J.C."/>
            <person name="Han C."/>
            <person name="Tapia R."/>
            <person name="Land M."/>
            <person name="Hauser L."/>
            <person name="Kyrpides N."/>
            <person name="Ivanova N."/>
            <person name="Pagani I."/>
            <person name="Hagen A."/>
            <person name="Katz L."/>
            <person name="Fiedler H.-P."/>
            <person name="Keasling J."/>
            <person name="Fortman J."/>
            <person name="Woyke T."/>
        </authorList>
    </citation>
    <scope>NUCLEOTIDE SEQUENCE [LARGE SCALE GENOMIC DNA]</scope>
    <source>
        <strain evidence="6">Tu 4113</strain>
        <plasmid evidence="6">pSTRVI02</plasmid>
    </source>
</reference>
<feature type="domain" description="Glycosyltransferase 2-like" evidence="5">
    <location>
        <begin position="13"/>
        <end position="162"/>
    </location>
</feature>
<evidence type="ECO:0000313" key="6">
    <source>
        <dbReference type="EMBL" id="AEM88977.1"/>
    </source>
</evidence>
<gene>
    <name evidence="6" type="ORF">Strvi_0204</name>
</gene>
<dbReference type="Proteomes" id="UP000008703">
    <property type="component" value="Plasmid pSTRVI02"/>
</dbReference>
<dbReference type="InterPro" id="IPR001173">
    <property type="entry name" value="Glyco_trans_2-like"/>
</dbReference>
<evidence type="ECO:0000259" key="5">
    <source>
        <dbReference type="Pfam" id="PF00535"/>
    </source>
</evidence>
<dbReference type="InterPro" id="IPR029044">
    <property type="entry name" value="Nucleotide-diphossugar_trans"/>
</dbReference>
<keyword evidence="6" id="KW-0614">Plasmid</keyword>
<dbReference type="AlphaFoldDB" id="G2PI26"/>
<dbReference type="KEGG" id="svl:Strvi_0204"/>